<proteinExistence type="predicted"/>
<dbReference type="EMBL" id="GGEC01063524">
    <property type="protein sequence ID" value="MBX44008.1"/>
    <property type="molecule type" value="Transcribed_RNA"/>
</dbReference>
<organism evidence="1">
    <name type="scientific">Rhizophora mucronata</name>
    <name type="common">Asiatic mangrove</name>
    <dbReference type="NCBI Taxonomy" id="61149"/>
    <lineage>
        <taxon>Eukaryota</taxon>
        <taxon>Viridiplantae</taxon>
        <taxon>Streptophyta</taxon>
        <taxon>Embryophyta</taxon>
        <taxon>Tracheophyta</taxon>
        <taxon>Spermatophyta</taxon>
        <taxon>Magnoliopsida</taxon>
        <taxon>eudicotyledons</taxon>
        <taxon>Gunneridae</taxon>
        <taxon>Pentapetalae</taxon>
        <taxon>rosids</taxon>
        <taxon>fabids</taxon>
        <taxon>Malpighiales</taxon>
        <taxon>Rhizophoraceae</taxon>
        <taxon>Rhizophora</taxon>
    </lineage>
</organism>
<dbReference type="AlphaFoldDB" id="A0A2P2NNB3"/>
<sequence>MAIDLTNSKFHVYLPLRSNIPKRMDRLVRLAILLWSRGRFVLRKQRAPFSACRDPRCCQSH</sequence>
<evidence type="ECO:0000313" key="1">
    <source>
        <dbReference type="EMBL" id="MBX44008.1"/>
    </source>
</evidence>
<protein>
    <submittedName>
        <fullName evidence="1">Uncharacterized protein</fullName>
    </submittedName>
</protein>
<accession>A0A2P2NNB3</accession>
<reference evidence="1" key="1">
    <citation type="submission" date="2018-02" db="EMBL/GenBank/DDBJ databases">
        <title>Rhizophora mucronata_Transcriptome.</title>
        <authorList>
            <person name="Meera S.P."/>
            <person name="Sreeshan A."/>
            <person name="Augustine A."/>
        </authorList>
    </citation>
    <scope>NUCLEOTIDE SEQUENCE</scope>
    <source>
        <tissue evidence="1">Leaf</tissue>
    </source>
</reference>
<name>A0A2P2NNB3_RHIMU</name>